<dbReference type="KEGG" id="ehx:EMIHUDRAFT_227920"/>
<dbReference type="RefSeq" id="XP_005787351.1">
    <property type="nucleotide sequence ID" value="XM_005787294.1"/>
</dbReference>
<dbReference type="Proteomes" id="UP000013827">
    <property type="component" value="Unassembled WGS sequence"/>
</dbReference>
<evidence type="ECO:0000313" key="3">
    <source>
        <dbReference type="Proteomes" id="UP000013827"/>
    </source>
</evidence>
<name>A0A0D3KGN7_EMIH1</name>
<dbReference type="AlphaFoldDB" id="A0A0D3KGN7"/>
<dbReference type="EnsemblProtists" id="EOD34922">
    <property type="protein sequence ID" value="EOD34922"/>
    <property type="gene ID" value="EMIHUDRAFT_227920"/>
</dbReference>
<dbReference type="PaxDb" id="2903-EOD34922"/>
<proteinExistence type="predicted"/>
<organism evidence="2 3">
    <name type="scientific">Emiliania huxleyi (strain CCMP1516)</name>
    <dbReference type="NCBI Taxonomy" id="280463"/>
    <lineage>
        <taxon>Eukaryota</taxon>
        <taxon>Haptista</taxon>
        <taxon>Haptophyta</taxon>
        <taxon>Prymnesiophyceae</taxon>
        <taxon>Isochrysidales</taxon>
        <taxon>Noelaerhabdaceae</taxon>
        <taxon>Emiliania</taxon>
    </lineage>
</organism>
<protein>
    <submittedName>
        <fullName evidence="2">Uncharacterized protein</fullName>
    </submittedName>
</protein>
<accession>A0A0D3KGN7</accession>
<reference evidence="3" key="1">
    <citation type="journal article" date="2013" name="Nature">
        <title>Pan genome of the phytoplankton Emiliania underpins its global distribution.</title>
        <authorList>
            <person name="Read B.A."/>
            <person name="Kegel J."/>
            <person name="Klute M.J."/>
            <person name="Kuo A."/>
            <person name="Lefebvre S.C."/>
            <person name="Maumus F."/>
            <person name="Mayer C."/>
            <person name="Miller J."/>
            <person name="Monier A."/>
            <person name="Salamov A."/>
            <person name="Young J."/>
            <person name="Aguilar M."/>
            <person name="Claverie J.M."/>
            <person name="Frickenhaus S."/>
            <person name="Gonzalez K."/>
            <person name="Herman E.K."/>
            <person name="Lin Y.C."/>
            <person name="Napier J."/>
            <person name="Ogata H."/>
            <person name="Sarno A.F."/>
            <person name="Shmutz J."/>
            <person name="Schroeder D."/>
            <person name="de Vargas C."/>
            <person name="Verret F."/>
            <person name="von Dassow P."/>
            <person name="Valentin K."/>
            <person name="Van de Peer Y."/>
            <person name="Wheeler G."/>
            <person name="Dacks J.B."/>
            <person name="Delwiche C.F."/>
            <person name="Dyhrman S.T."/>
            <person name="Glockner G."/>
            <person name="John U."/>
            <person name="Richards T."/>
            <person name="Worden A.Z."/>
            <person name="Zhang X."/>
            <person name="Grigoriev I.V."/>
            <person name="Allen A.E."/>
            <person name="Bidle K."/>
            <person name="Borodovsky M."/>
            <person name="Bowler C."/>
            <person name="Brownlee C."/>
            <person name="Cock J.M."/>
            <person name="Elias M."/>
            <person name="Gladyshev V.N."/>
            <person name="Groth M."/>
            <person name="Guda C."/>
            <person name="Hadaegh A."/>
            <person name="Iglesias-Rodriguez M.D."/>
            <person name="Jenkins J."/>
            <person name="Jones B.M."/>
            <person name="Lawson T."/>
            <person name="Leese F."/>
            <person name="Lindquist E."/>
            <person name="Lobanov A."/>
            <person name="Lomsadze A."/>
            <person name="Malik S.B."/>
            <person name="Marsh M.E."/>
            <person name="Mackinder L."/>
            <person name="Mock T."/>
            <person name="Mueller-Roeber B."/>
            <person name="Pagarete A."/>
            <person name="Parker M."/>
            <person name="Probert I."/>
            <person name="Quesneville H."/>
            <person name="Raines C."/>
            <person name="Rensing S.A."/>
            <person name="Riano-Pachon D.M."/>
            <person name="Richier S."/>
            <person name="Rokitta S."/>
            <person name="Shiraiwa Y."/>
            <person name="Soanes D.M."/>
            <person name="van der Giezen M."/>
            <person name="Wahlund T.M."/>
            <person name="Williams B."/>
            <person name="Wilson W."/>
            <person name="Wolfe G."/>
            <person name="Wurch L.L."/>
        </authorList>
    </citation>
    <scope>NUCLEOTIDE SEQUENCE</scope>
</reference>
<feature type="region of interest" description="Disordered" evidence="1">
    <location>
        <begin position="80"/>
        <end position="113"/>
    </location>
</feature>
<reference evidence="2" key="2">
    <citation type="submission" date="2024-10" db="UniProtKB">
        <authorList>
            <consortium name="EnsemblProtists"/>
        </authorList>
    </citation>
    <scope>IDENTIFICATION</scope>
</reference>
<evidence type="ECO:0000313" key="2">
    <source>
        <dbReference type="EnsemblProtists" id="EOD34922"/>
    </source>
</evidence>
<keyword evidence="3" id="KW-1185">Reference proteome</keyword>
<dbReference type="HOGENOM" id="CLU_146351_0_0_1"/>
<dbReference type="GeneID" id="17280190"/>
<evidence type="ECO:0000256" key="1">
    <source>
        <dbReference type="SAM" id="MobiDB-lite"/>
    </source>
</evidence>
<sequence>MALQIRVGAQRSGVGPEFEEARGLRRSLPYSFLAQDFTVGWLHSCLGNPLPLPFASPMPSLPHSGASQIAPSIGQTVPSVGGSENFRGSAVARDPSVSSEAPKKKKAKPPPVPSASLAELLQFATPVEKCLLVIAALAALGTGACKSDVP</sequence>